<dbReference type="OrthoDB" id="9792278at2"/>
<accession>A0A1T4VDU1</accession>
<dbReference type="RefSeq" id="WP_078765652.1">
    <property type="nucleotide sequence ID" value="NZ_FUXZ01000004.1"/>
</dbReference>
<dbReference type="NCBIfam" id="TIGR01704">
    <property type="entry name" value="MTA_SAH-Nsdase"/>
    <property type="match status" value="1"/>
</dbReference>
<dbReference type="CDD" id="cd09008">
    <property type="entry name" value="MTAN"/>
    <property type="match status" value="1"/>
</dbReference>
<dbReference type="Pfam" id="PF01048">
    <property type="entry name" value="PNP_UDP_1"/>
    <property type="match status" value="1"/>
</dbReference>
<keyword evidence="3" id="KW-0028">Amino-acid biosynthesis</keyword>
<dbReference type="GO" id="GO:0005829">
    <property type="term" value="C:cytosol"/>
    <property type="evidence" value="ECO:0007669"/>
    <property type="project" value="TreeGrafter"/>
</dbReference>
<evidence type="ECO:0000313" key="7">
    <source>
        <dbReference type="EMBL" id="SKA63134.1"/>
    </source>
</evidence>
<gene>
    <name evidence="7" type="ORF">SAMN02745111_00767</name>
</gene>
<dbReference type="GO" id="GO:0009164">
    <property type="term" value="P:nucleoside catabolic process"/>
    <property type="evidence" value="ECO:0007669"/>
    <property type="project" value="InterPro"/>
</dbReference>
<reference evidence="7 8" key="1">
    <citation type="submission" date="2017-02" db="EMBL/GenBank/DDBJ databases">
        <authorList>
            <person name="Peterson S.W."/>
        </authorList>
    </citation>
    <scope>NUCLEOTIDE SEQUENCE [LARGE SCALE GENOMIC DNA]</scope>
    <source>
        <strain evidence="7 8">ATCC 35992</strain>
    </source>
</reference>
<dbReference type="NCBIfam" id="NF004079">
    <property type="entry name" value="PRK05584.1"/>
    <property type="match status" value="1"/>
</dbReference>
<dbReference type="InterPro" id="IPR010049">
    <property type="entry name" value="MTA_SAH_Nsdase"/>
</dbReference>
<dbReference type="InterPro" id="IPR000845">
    <property type="entry name" value="Nucleoside_phosphorylase_d"/>
</dbReference>
<dbReference type="GO" id="GO:0019509">
    <property type="term" value="P:L-methionine salvage from methylthioadenosine"/>
    <property type="evidence" value="ECO:0007669"/>
    <property type="project" value="UniProtKB-UniPathway"/>
</dbReference>
<comment type="pathway">
    <text evidence="1">Amino-acid biosynthesis; L-methionine biosynthesis via salvage pathway; S-methyl-5-thio-alpha-D-ribose 1-phosphate from S-methyl-5'-thioadenosine (hydrolase route): step 1/2.</text>
</comment>
<evidence type="ECO:0000256" key="1">
    <source>
        <dbReference type="ARBA" id="ARBA00004945"/>
    </source>
</evidence>
<organism evidence="7 8">
    <name type="scientific">Eubacterium uniforme</name>
    <dbReference type="NCBI Taxonomy" id="39495"/>
    <lineage>
        <taxon>Bacteria</taxon>
        <taxon>Bacillati</taxon>
        <taxon>Bacillota</taxon>
        <taxon>Clostridia</taxon>
        <taxon>Eubacteriales</taxon>
        <taxon>Eubacteriaceae</taxon>
        <taxon>Eubacterium</taxon>
    </lineage>
</organism>
<name>A0A1T4VDU1_9FIRM</name>
<dbReference type="Proteomes" id="UP000190814">
    <property type="component" value="Unassembled WGS sequence"/>
</dbReference>
<dbReference type="SUPFAM" id="SSF53167">
    <property type="entry name" value="Purine and uridine phosphorylases"/>
    <property type="match status" value="1"/>
</dbReference>
<keyword evidence="5" id="KW-0486">Methionine biosynthesis</keyword>
<dbReference type="EC" id="3.2.2.9" evidence="2"/>
<dbReference type="GO" id="GO:0008782">
    <property type="term" value="F:adenosylhomocysteine nucleosidase activity"/>
    <property type="evidence" value="ECO:0007669"/>
    <property type="project" value="UniProtKB-EC"/>
</dbReference>
<evidence type="ECO:0000256" key="3">
    <source>
        <dbReference type="ARBA" id="ARBA00022605"/>
    </source>
</evidence>
<dbReference type="Gene3D" id="3.40.50.1580">
    <property type="entry name" value="Nucleoside phosphorylase domain"/>
    <property type="match status" value="1"/>
</dbReference>
<feature type="domain" description="Nucleoside phosphorylase" evidence="6">
    <location>
        <begin position="2"/>
        <end position="228"/>
    </location>
</feature>
<keyword evidence="4" id="KW-0378">Hydrolase</keyword>
<evidence type="ECO:0000256" key="2">
    <source>
        <dbReference type="ARBA" id="ARBA00011974"/>
    </source>
</evidence>
<dbReference type="STRING" id="39495.SAMN02745111_00767"/>
<proteinExistence type="predicted"/>
<dbReference type="GO" id="GO:0008930">
    <property type="term" value="F:methylthioadenosine nucleosidase activity"/>
    <property type="evidence" value="ECO:0007669"/>
    <property type="project" value="InterPro"/>
</dbReference>
<dbReference type="PANTHER" id="PTHR46832">
    <property type="entry name" value="5'-METHYLTHIOADENOSINE/S-ADENOSYLHOMOCYSTEINE NUCLEOSIDASE"/>
    <property type="match status" value="1"/>
</dbReference>
<protein>
    <recommendedName>
        <fullName evidence="2">adenosylhomocysteine nucleosidase</fullName>
        <ecNumber evidence="2">3.2.2.9</ecNumber>
    </recommendedName>
</protein>
<evidence type="ECO:0000313" key="8">
    <source>
        <dbReference type="Proteomes" id="UP000190814"/>
    </source>
</evidence>
<evidence type="ECO:0000256" key="5">
    <source>
        <dbReference type="ARBA" id="ARBA00023167"/>
    </source>
</evidence>
<dbReference type="EMBL" id="FUXZ01000004">
    <property type="protein sequence ID" value="SKA63134.1"/>
    <property type="molecule type" value="Genomic_DNA"/>
</dbReference>
<dbReference type="UniPathway" id="UPA00904">
    <property type="reaction ID" value="UER00871"/>
</dbReference>
<keyword evidence="8" id="KW-1185">Reference proteome</keyword>
<sequence length="235" mass="25326">MIGIIGAMDIEVDGIINELDGMIESYHIAGRDFTKGILENSEVVIVKCGVGKVNAACATQAMIDKFKVDAIINTGVAGSLDNRIDISDIVISGDVVQHDMDITALGYPKGKIPETDSLSFKAERELVEIAIDSARKELTDVKVFEGRIASGDEFINSDEKKTQIVEEFNATCCEMEGGAVAQVCVLNSVPFVVIRAISDKADGSSHMDYPVFEAKAADNSIKLINAMIDKISDIY</sequence>
<evidence type="ECO:0000256" key="4">
    <source>
        <dbReference type="ARBA" id="ARBA00022801"/>
    </source>
</evidence>
<dbReference type="InterPro" id="IPR035994">
    <property type="entry name" value="Nucleoside_phosphorylase_sf"/>
</dbReference>
<dbReference type="PANTHER" id="PTHR46832:SF1">
    <property type="entry name" value="5'-METHYLTHIOADENOSINE_S-ADENOSYLHOMOCYSTEINE NUCLEOSIDASE"/>
    <property type="match status" value="1"/>
</dbReference>
<evidence type="ECO:0000259" key="6">
    <source>
        <dbReference type="Pfam" id="PF01048"/>
    </source>
</evidence>
<dbReference type="AlphaFoldDB" id="A0A1T4VDU1"/>
<dbReference type="GO" id="GO:0019284">
    <property type="term" value="P:L-methionine salvage from S-adenosylmethionine"/>
    <property type="evidence" value="ECO:0007669"/>
    <property type="project" value="TreeGrafter"/>
</dbReference>